<feature type="modified residue" description="4-aspartylphosphate" evidence="18">
    <location>
        <position position="1076"/>
    </location>
</feature>
<evidence type="ECO:0000313" key="25">
    <source>
        <dbReference type="EMBL" id="QEL56025.1"/>
    </source>
</evidence>
<dbReference type="Pfam" id="PF00072">
    <property type="entry name" value="Response_reg"/>
    <property type="match status" value="2"/>
</dbReference>
<dbReference type="PROSITE" id="PS50113">
    <property type="entry name" value="PAC"/>
    <property type="match status" value="2"/>
</dbReference>
<evidence type="ECO:0000256" key="11">
    <source>
        <dbReference type="ARBA" id="ARBA00022989"/>
    </source>
</evidence>
<dbReference type="InterPro" id="IPR036641">
    <property type="entry name" value="HPT_dom_sf"/>
</dbReference>
<dbReference type="CDD" id="cd17546">
    <property type="entry name" value="REC_hyHK_CKI1_RcsC-like"/>
    <property type="match status" value="2"/>
</dbReference>
<sequence>MNQGESMAFLFSIATARRRWLALAGWLAVSAGVAWLAGSLRENQLMELLQQRLSAQAGLRAVLLQQHAERGRQAALFLANTPPIPGLARASLNHGFDPQQNNSTRQWKDRLSTIFLKYAESMPDIMRLRLVGLADNNRELVRVDTLGGHPRILDEGELSSVHDSPSFTRVVQQPAGAITQSGIRPPPPGGPLSLARDSYWTPCYAANGKPFAALEVAFDTSSLLRQTAGADADTTLFIADQSGQFLSHPQAAKAANPRWRWLDEFRAEQTLPDYPKLRRLIRRDGSALYAASERVALPDPARPGLALRILSTQPVETIAHQVRSLQWQAFALTLLLGVAIGALASAYRRQRRDLHAQQAELAAIVGSAQEAIVGHLADGTVTSWNPTAARLFGYPAEEAIGQKLQQLIIPETQWPIVAEWYADAAARRSPPPREVRLRHRDGSILDVMLSVTHTHAGHDGTPRLADTLRDITQQKASEAHIEQMNALLQKQMQHELLATRDQLSIAAEVAELGIWSWVVADNALIWNDRMFDIYGYPAALREQGLNYQHWRSRVHPDDVDAVEAKLMAALAGKDVYDPTFRLKMPDGGIRYVQAGALIERDDAGQPLRITGMNRDITAQREHEESLNQAREQAESANRAKADFLSNMSHEIRTPMNAILGLAFLLEKADLPPDAHEVVQKIRAAGRSLLGIINDILDFSKIEAGSLTLEQAPFSLNDLLDNLSTIMTANVGGKDVELVISPPPPGVERLIGDALRLEQVLINLAGNAIKFTERGFVEVSIRPMKVTDELAELKFTVSDSGIGIPPDKQAQLFQPFTQVDASTTRRFGGTGLGLAICRKLVELMGGKIYLNSEPGIGSTFSFILQLPRVAGAGADFSQPELAELNVFIADDNSIALDALSCAASGLGWRARTASTGRQALTELREGDHPDVVILDWKMPDQSGLEVAKSYVEALRGRNPPIILMATAYSREALLAEPHVEVVDGIMTKPVTPSCLYNAVAKAMKQRQGEKTSPLHVQTGNRLAGIRLLVVDDSDINRDVAQRIFGYEGAAVATADNGQEALDWLSAQPDQVDLILMDIQMPVMDGYEAARRIRQHPELRALPIIALTAGAFQTQREAAEAAGMNDYIAKPFDVDQAVAMIQKISGREIRAAQPAPAQPAPAQTAAPIVPHGAISVARGLEIWREASVYKQYLRKFLRDYQDIAPSIGNSELDDARGLAHKLKGVAGNLALSEVEAAAKTLEEQLSAGEREPKALDELAAAMETALQAIRGYAGEESIASRGEQTVTRQQLAELCNALLAALDDDDINQVEAALAPLIEQLGEAETASLKSAVEDFDFRGAEQAVLSLMHRRFPSQESEA</sequence>
<dbReference type="InterPro" id="IPR003594">
    <property type="entry name" value="HATPase_dom"/>
</dbReference>
<keyword evidence="4" id="KW-1003">Cell membrane</keyword>
<evidence type="ECO:0000256" key="16">
    <source>
        <dbReference type="ARBA" id="ARBA00070152"/>
    </source>
</evidence>
<dbReference type="CDD" id="cd00130">
    <property type="entry name" value="PAS"/>
    <property type="match status" value="2"/>
</dbReference>
<dbReference type="InterPro" id="IPR000014">
    <property type="entry name" value="PAS"/>
</dbReference>
<dbReference type="GO" id="GO:0005886">
    <property type="term" value="C:plasma membrane"/>
    <property type="evidence" value="ECO:0007669"/>
    <property type="project" value="UniProtKB-SubCell"/>
</dbReference>
<evidence type="ECO:0000256" key="13">
    <source>
        <dbReference type="ARBA" id="ARBA00023136"/>
    </source>
</evidence>
<feature type="modified residue" description="Phosphohistidine" evidence="17">
    <location>
        <position position="1218"/>
    </location>
</feature>
<dbReference type="PROSITE" id="PS50894">
    <property type="entry name" value="HPT"/>
    <property type="match status" value="1"/>
</dbReference>
<dbReference type="InterPro" id="IPR000700">
    <property type="entry name" value="PAS-assoc_C"/>
</dbReference>
<feature type="domain" description="PAC" evidence="23">
    <location>
        <begin position="431"/>
        <end position="483"/>
    </location>
</feature>
<evidence type="ECO:0000259" key="23">
    <source>
        <dbReference type="PROSITE" id="PS50113"/>
    </source>
</evidence>
<dbReference type="InterPro" id="IPR035965">
    <property type="entry name" value="PAS-like_dom_sf"/>
</dbReference>
<dbReference type="Pfam" id="PF00512">
    <property type="entry name" value="HisKA"/>
    <property type="match status" value="1"/>
</dbReference>
<feature type="domain" description="Histidine kinase" evidence="20">
    <location>
        <begin position="646"/>
        <end position="867"/>
    </location>
</feature>
<evidence type="ECO:0000259" key="21">
    <source>
        <dbReference type="PROSITE" id="PS50110"/>
    </source>
</evidence>
<evidence type="ECO:0000256" key="14">
    <source>
        <dbReference type="ARBA" id="ARBA00023306"/>
    </source>
</evidence>
<feature type="coiled-coil region" evidence="19">
    <location>
        <begin position="619"/>
        <end position="646"/>
    </location>
</feature>
<name>A0A5C1DGY9_9NEIS</name>
<organism evidence="25 26">
    <name type="scientific">Chromobacterium paludis</name>
    <dbReference type="NCBI Taxonomy" id="2605945"/>
    <lineage>
        <taxon>Bacteria</taxon>
        <taxon>Pseudomonadati</taxon>
        <taxon>Pseudomonadota</taxon>
        <taxon>Betaproteobacteria</taxon>
        <taxon>Neisseriales</taxon>
        <taxon>Chromobacteriaceae</taxon>
        <taxon>Chromobacterium</taxon>
    </lineage>
</organism>
<keyword evidence="6" id="KW-0808">Transferase</keyword>
<dbReference type="Gene3D" id="3.40.50.2300">
    <property type="match status" value="2"/>
</dbReference>
<dbReference type="NCBIfam" id="TIGR00229">
    <property type="entry name" value="sensory_box"/>
    <property type="match status" value="2"/>
</dbReference>
<keyword evidence="5 18" id="KW-0597">Phosphoprotein</keyword>
<evidence type="ECO:0000256" key="15">
    <source>
        <dbReference type="ARBA" id="ARBA00058004"/>
    </source>
</evidence>
<evidence type="ECO:0000259" key="24">
    <source>
        <dbReference type="PROSITE" id="PS50894"/>
    </source>
</evidence>
<dbReference type="InterPro" id="IPR008207">
    <property type="entry name" value="Sig_transdc_His_kin_Hpt_dom"/>
</dbReference>
<comment type="subcellular location">
    <subcellularLocation>
        <location evidence="2">Cell membrane</location>
        <topology evidence="2">Multi-pass membrane protein</topology>
    </subcellularLocation>
</comment>
<gene>
    <name evidence="25" type="ORF">FYK34_10885</name>
</gene>
<dbReference type="InterPro" id="IPR029151">
    <property type="entry name" value="Sensor-like_sf"/>
</dbReference>
<dbReference type="SMART" id="SM00091">
    <property type="entry name" value="PAS"/>
    <property type="match status" value="2"/>
</dbReference>
<keyword evidence="10" id="KW-0067">ATP-binding</keyword>
<evidence type="ECO:0000256" key="7">
    <source>
        <dbReference type="ARBA" id="ARBA00022692"/>
    </source>
</evidence>
<keyword evidence="13" id="KW-0472">Membrane</keyword>
<dbReference type="KEGG" id="chrm:FYK34_10885"/>
<keyword evidence="11" id="KW-1133">Transmembrane helix</keyword>
<dbReference type="Gene3D" id="1.20.120.160">
    <property type="entry name" value="HPT domain"/>
    <property type="match status" value="1"/>
</dbReference>
<dbReference type="SUPFAM" id="SSF47226">
    <property type="entry name" value="Histidine-containing phosphotransfer domain, HPT domain"/>
    <property type="match status" value="1"/>
</dbReference>
<evidence type="ECO:0000313" key="26">
    <source>
        <dbReference type="Proteomes" id="UP000322079"/>
    </source>
</evidence>
<dbReference type="GO" id="GO:0005524">
    <property type="term" value="F:ATP binding"/>
    <property type="evidence" value="ECO:0007669"/>
    <property type="project" value="UniProtKB-KW"/>
</dbReference>
<dbReference type="EMBL" id="CP043473">
    <property type="protein sequence ID" value="QEL56025.1"/>
    <property type="molecule type" value="Genomic_DNA"/>
</dbReference>
<dbReference type="FunFam" id="3.30.565.10:FF:000010">
    <property type="entry name" value="Sensor histidine kinase RcsC"/>
    <property type="match status" value="1"/>
</dbReference>
<evidence type="ECO:0000256" key="1">
    <source>
        <dbReference type="ARBA" id="ARBA00000085"/>
    </source>
</evidence>
<keyword evidence="19" id="KW-0175">Coiled coil</keyword>
<dbReference type="Proteomes" id="UP000322079">
    <property type="component" value="Chromosome"/>
</dbReference>
<dbReference type="Gene3D" id="1.10.287.130">
    <property type="match status" value="1"/>
</dbReference>
<feature type="domain" description="PAC" evidence="23">
    <location>
        <begin position="576"/>
        <end position="628"/>
    </location>
</feature>
<feature type="domain" description="Response regulatory" evidence="21">
    <location>
        <begin position="884"/>
        <end position="1002"/>
    </location>
</feature>
<dbReference type="CDD" id="cd16922">
    <property type="entry name" value="HATPase_EvgS-ArcB-TorS-like"/>
    <property type="match status" value="1"/>
</dbReference>
<dbReference type="SMART" id="SM00448">
    <property type="entry name" value="REC"/>
    <property type="match status" value="2"/>
</dbReference>
<dbReference type="SUPFAM" id="SSF103190">
    <property type="entry name" value="Sensory domain-like"/>
    <property type="match status" value="1"/>
</dbReference>
<dbReference type="SMART" id="SM00388">
    <property type="entry name" value="HisKA"/>
    <property type="match status" value="1"/>
</dbReference>
<feature type="domain" description="PAS" evidence="22">
    <location>
        <begin position="357"/>
        <end position="411"/>
    </location>
</feature>
<evidence type="ECO:0000256" key="18">
    <source>
        <dbReference type="PROSITE-ProRule" id="PRU00169"/>
    </source>
</evidence>
<dbReference type="InterPro" id="IPR005467">
    <property type="entry name" value="His_kinase_dom"/>
</dbReference>
<feature type="domain" description="Response regulatory" evidence="21">
    <location>
        <begin position="1025"/>
        <end position="1143"/>
    </location>
</feature>
<evidence type="ECO:0000256" key="2">
    <source>
        <dbReference type="ARBA" id="ARBA00004651"/>
    </source>
</evidence>
<proteinExistence type="predicted"/>
<dbReference type="Pfam" id="PF08447">
    <property type="entry name" value="PAS_3"/>
    <property type="match status" value="1"/>
</dbReference>
<evidence type="ECO:0000256" key="10">
    <source>
        <dbReference type="ARBA" id="ARBA00022840"/>
    </source>
</evidence>
<keyword evidence="14" id="KW-0131">Cell cycle</keyword>
<dbReference type="CDD" id="cd00082">
    <property type="entry name" value="HisKA"/>
    <property type="match status" value="1"/>
</dbReference>
<evidence type="ECO:0000256" key="3">
    <source>
        <dbReference type="ARBA" id="ARBA00012438"/>
    </source>
</evidence>
<dbReference type="Pfam" id="PF02518">
    <property type="entry name" value="HATPase_c"/>
    <property type="match status" value="1"/>
</dbReference>
<dbReference type="SUPFAM" id="SSF55785">
    <property type="entry name" value="PYP-like sensor domain (PAS domain)"/>
    <property type="match status" value="2"/>
</dbReference>
<protein>
    <recommendedName>
        <fullName evidence="16">Virulence sensor protein BvgS</fullName>
        <ecNumber evidence="3">2.7.13.3</ecNumber>
    </recommendedName>
</protein>
<dbReference type="InterPro" id="IPR013655">
    <property type="entry name" value="PAS_fold_3"/>
</dbReference>
<dbReference type="SMART" id="SM00086">
    <property type="entry name" value="PAC"/>
    <property type="match status" value="2"/>
</dbReference>
<dbReference type="InterPro" id="IPR004358">
    <property type="entry name" value="Sig_transdc_His_kin-like_C"/>
</dbReference>
<dbReference type="CDD" id="cd00088">
    <property type="entry name" value="HPT"/>
    <property type="match status" value="1"/>
</dbReference>
<dbReference type="SUPFAM" id="SSF55874">
    <property type="entry name" value="ATPase domain of HSP90 chaperone/DNA topoisomerase II/histidine kinase"/>
    <property type="match status" value="1"/>
</dbReference>
<dbReference type="InterPro" id="IPR036890">
    <property type="entry name" value="HATPase_C_sf"/>
</dbReference>
<keyword evidence="9" id="KW-0418">Kinase</keyword>
<dbReference type="EC" id="2.7.13.3" evidence="3"/>
<comment type="function">
    <text evidence="15">Member of the two-component regulatory system BvgS/BvgA. Phosphorylates BvgA via a four-step phosphorelay in response to environmental signals.</text>
</comment>
<dbReference type="SUPFAM" id="SSF47384">
    <property type="entry name" value="Homodimeric domain of signal transducing histidine kinase"/>
    <property type="match status" value="1"/>
</dbReference>
<dbReference type="InterPro" id="IPR036097">
    <property type="entry name" value="HisK_dim/P_sf"/>
</dbReference>
<dbReference type="PROSITE" id="PS50112">
    <property type="entry name" value="PAS"/>
    <property type="match status" value="1"/>
</dbReference>
<feature type="modified residue" description="4-aspartylphosphate" evidence="18">
    <location>
        <position position="934"/>
    </location>
</feature>
<keyword evidence="7" id="KW-0812">Transmembrane</keyword>
<keyword evidence="8" id="KW-0547">Nucleotide-binding</keyword>
<dbReference type="PROSITE" id="PS50110">
    <property type="entry name" value="RESPONSE_REGULATORY"/>
    <property type="match status" value="2"/>
</dbReference>
<reference evidence="25 26" key="1">
    <citation type="submission" date="2019-08" db="EMBL/GenBank/DDBJ databases">
        <title>Chromobacterium paludis, a novel bacterium isolated from a Maryland marsh pond.</title>
        <authorList>
            <person name="Blackburn M.B."/>
            <person name="Gundersen-Rindal D.E."/>
        </authorList>
    </citation>
    <scope>NUCLEOTIDE SEQUENCE [LARGE SCALE GENOMIC DNA]</scope>
    <source>
        <strain evidence="26">IIBBL 257-1</strain>
    </source>
</reference>
<dbReference type="InterPro" id="IPR011006">
    <property type="entry name" value="CheY-like_superfamily"/>
</dbReference>
<keyword evidence="26" id="KW-1185">Reference proteome</keyword>
<dbReference type="PROSITE" id="PS50109">
    <property type="entry name" value="HIS_KIN"/>
    <property type="match status" value="1"/>
</dbReference>
<dbReference type="RefSeq" id="WP_149296380.1">
    <property type="nucleotide sequence ID" value="NZ_CP043473.1"/>
</dbReference>
<evidence type="ECO:0000256" key="12">
    <source>
        <dbReference type="ARBA" id="ARBA00023012"/>
    </source>
</evidence>
<dbReference type="SUPFAM" id="SSF52172">
    <property type="entry name" value="CheY-like"/>
    <property type="match status" value="2"/>
</dbReference>
<dbReference type="Gene3D" id="3.30.450.20">
    <property type="entry name" value="PAS domain"/>
    <property type="match status" value="3"/>
</dbReference>
<dbReference type="InterPro" id="IPR001610">
    <property type="entry name" value="PAC"/>
</dbReference>
<evidence type="ECO:0000256" key="4">
    <source>
        <dbReference type="ARBA" id="ARBA00022475"/>
    </source>
</evidence>
<evidence type="ECO:0000256" key="17">
    <source>
        <dbReference type="PROSITE-ProRule" id="PRU00110"/>
    </source>
</evidence>
<dbReference type="FunFam" id="1.10.287.130:FF:000038">
    <property type="entry name" value="Sensory transduction histidine kinase"/>
    <property type="match status" value="1"/>
</dbReference>
<keyword evidence="12" id="KW-0902">Two-component regulatory system</keyword>
<evidence type="ECO:0000256" key="6">
    <source>
        <dbReference type="ARBA" id="ARBA00022679"/>
    </source>
</evidence>
<evidence type="ECO:0000256" key="8">
    <source>
        <dbReference type="ARBA" id="ARBA00022741"/>
    </source>
</evidence>
<dbReference type="Pfam" id="PF01627">
    <property type="entry name" value="Hpt"/>
    <property type="match status" value="1"/>
</dbReference>
<evidence type="ECO:0000256" key="9">
    <source>
        <dbReference type="ARBA" id="ARBA00022777"/>
    </source>
</evidence>
<evidence type="ECO:0000256" key="5">
    <source>
        <dbReference type="ARBA" id="ARBA00022553"/>
    </source>
</evidence>
<evidence type="ECO:0000259" key="20">
    <source>
        <dbReference type="PROSITE" id="PS50109"/>
    </source>
</evidence>
<dbReference type="InterPro" id="IPR003661">
    <property type="entry name" value="HisK_dim/P_dom"/>
</dbReference>
<dbReference type="PANTHER" id="PTHR45339">
    <property type="entry name" value="HYBRID SIGNAL TRANSDUCTION HISTIDINE KINASE J"/>
    <property type="match status" value="1"/>
</dbReference>
<dbReference type="SMART" id="SM00387">
    <property type="entry name" value="HATPase_c"/>
    <property type="match status" value="1"/>
</dbReference>
<dbReference type="GO" id="GO:0000155">
    <property type="term" value="F:phosphorelay sensor kinase activity"/>
    <property type="evidence" value="ECO:0007669"/>
    <property type="project" value="InterPro"/>
</dbReference>
<dbReference type="Pfam" id="PF13426">
    <property type="entry name" value="PAS_9"/>
    <property type="match status" value="1"/>
</dbReference>
<dbReference type="PANTHER" id="PTHR45339:SF5">
    <property type="entry name" value="HISTIDINE KINASE"/>
    <property type="match status" value="1"/>
</dbReference>
<feature type="domain" description="HPt" evidence="24">
    <location>
        <begin position="1179"/>
        <end position="1270"/>
    </location>
</feature>
<dbReference type="PRINTS" id="PR00344">
    <property type="entry name" value="BCTRLSENSOR"/>
</dbReference>
<evidence type="ECO:0000256" key="19">
    <source>
        <dbReference type="SAM" id="Coils"/>
    </source>
</evidence>
<evidence type="ECO:0000259" key="22">
    <source>
        <dbReference type="PROSITE" id="PS50112"/>
    </source>
</evidence>
<comment type="catalytic activity">
    <reaction evidence="1">
        <text>ATP + protein L-histidine = ADP + protein N-phospho-L-histidine.</text>
        <dbReference type="EC" id="2.7.13.3"/>
    </reaction>
</comment>
<dbReference type="InterPro" id="IPR001789">
    <property type="entry name" value="Sig_transdc_resp-reg_receiver"/>
</dbReference>
<dbReference type="Gene3D" id="3.30.565.10">
    <property type="entry name" value="Histidine kinase-like ATPase, C-terminal domain"/>
    <property type="match status" value="1"/>
</dbReference>
<accession>A0A5C1DGY9</accession>